<accession>A0A3G9J533</accession>
<dbReference type="KEGG" id="ebm:SG0102_06460"/>
<proteinExistence type="predicted"/>
<keyword evidence="2" id="KW-1185">Reference proteome</keyword>
<organism evidence="1 2">
    <name type="scientific">Intestinibaculum porci</name>
    <dbReference type="NCBI Taxonomy" id="2487118"/>
    <lineage>
        <taxon>Bacteria</taxon>
        <taxon>Bacillati</taxon>
        <taxon>Bacillota</taxon>
        <taxon>Erysipelotrichia</taxon>
        <taxon>Erysipelotrichales</taxon>
        <taxon>Erysipelotrichaceae</taxon>
        <taxon>Intestinibaculum</taxon>
    </lineage>
</organism>
<name>A0A3G9J533_9FIRM</name>
<protein>
    <submittedName>
        <fullName evidence="1">Uncharacterized protein</fullName>
    </submittedName>
</protein>
<dbReference type="EMBL" id="AP019309">
    <property type="protein sequence ID" value="BBH25712.1"/>
    <property type="molecule type" value="Genomic_DNA"/>
</dbReference>
<evidence type="ECO:0000313" key="1">
    <source>
        <dbReference type="EMBL" id="BBH25712.1"/>
    </source>
</evidence>
<dbReference type="InParanoid" id="A0A3G9J533"/>
<sequence length="84" mass="9662">MDVKEAIRLGHELDVYLDSEMSDEESGSLDDLWQSIFDVLQLGAYGIIEEDPSELKAGLDWLLASQPLTKEYQEKKIPFMEEIR</sequence>
<dbReference type="OrthoDB" id="2086359at2"/>
<dbReference type="AlphaFoldDB" id="A0A3G9J533"/>
<dbReference type="Proteomes" id="UP000268059">
    <property type="component" value="Chromosome"/>
</dbReference>
<reference evidence="1 2" key="1">
    <citation type="submission" date="2018-11" db="EMBL/GenBank/DDBJ databases">
        <title>Novel Erysipelotrichaceae bacterium isolated from small intestine of a swine.</title>
        <authorList>
            <person name="Kim J.S."/>
            <person name="Choe H."/>
            <person name="Lee Y.R."/>
            <person name="Kim K.M."/>
            <person name="Park D.S."/>
        </authorList>
    </citation>
    <scope>NUCLEOTIDE SEQUENCE [LARGE SCALE GENOMIC DNA]</scope>
    <source>
        <strain evidence="1 2">SG0102</strain>
    </source>
</reference>
<dbReference type="RefSeq" id="WP_125118638.1">
    <property type="nucleotide sequence ID" value="NZ_AP019309.1"/>
</dbReference>
<evidence type="ECO:0000313" key="2">
    <source>
        <dbReference type="Proteomes" id="UP000268059"/>
    </source>
</evidence>
<gene>
    <name evidence="1" type="ORF">SG0102_06460</name>
</gene>